<dbReference type="GO" id="GO:0030951">
    <property type="term" value="P:establishment or maintenance of microtubule cytoskeleton polarity"/>
    <property type="evidence" value="ECO:0007669"/>
    <property type="project" value="InterPro"/>
</dbReference>
<dbReference type="InterPro" id="IPR016024">
    <property type="entry name" value="ARM-type_fold"/>
</dbReference>
<evidence type="ECO:0000313" key="16">
    <source>
        <dbReference type="Ensembl" id="ENSCPIP00010008116.1"/>
    </source>
</evidence>
<proteinExistence type="inferred from homology"/>
<feature type="region of interest" description="Disordered" evidence="14">
    <location>
        <begin position="1069"/>
        <end position="1143"/>
    </location>
</feature>
<evidence type="ECO:0000256" key="10">
    <source>
        <dbReference type="ARBA" id="ARBA00023212"/>
    </source>
</evidence>
<dbReference type="PANTHER" id="PTHR12609">
    <property type="entry name" value="MICROTUBULE ASSOCIATED PROTEIN XMAP215"/>
    <property type="match status" value="1"/>
</dbReference>
<evidence type="ECO:0000256" key="6">
    <source>
        <dbReference type="ARBA" id="ARBA00022618"/>
    </source>
</evidence>
<evidence type="ECO:0000256" key="4">
    <source>
        <dbReference type="ARBA" id="ARBA00022454"/>
    </source>
</evidence>
<protein>
    <submittedName>
        <fullName evidence="16">Cytoskeleton associated protein 5</fullName>
    </submittedName>
</protein>
<dbReference type="FunFam" id="1.25.10.10:FF:000063">
    <property type="entry name" value="Putative cytoskeleton-associated protein 5"/>
    <property type="match status" value="1"/>
</dbReference>
<dbReference type="GO" id="GO:0005813">
    <property type="term" value="C:centrosome"/>
    <property type="evidence" value="ECO:0007669"/>
    <property type="project" value="UniProtKB-SubCell"/>
</dbReference>
<dbReference type="FunFam" id="1.25.10.10:FF:000019">
    <property type="entry name" value="Cytoskeleton-associated protein 5"/>
    <property type="match status" value="1"/>
</dbReference>
<evidence type="ECO:0000256" key="13">
    <source>
        <dbReference type="ARBA" id="ARBA00025722"/>
    </source>
</evidence>
<feature type="compositionally biased region" description="Low complexity" evidence="14">
    <location>
        <begin position="532"/>
        <end position="545"/>
    </location>
</feature>
<dbReference type="FunFam" id="1.25.10.10:FF:000050">
    <property type="entry name" value="Cytoskeleton-associated protein 5 isoform X1"/>
    <property type="match status" value="1"/>
</dbReference>
<dbReference type="GO" id="GO:0051010">
    <property type="term" value="F:microtubule plus-end binding"/>
    <property type="evidence" value="ECO:0007669"/>
    <property type="project" value="InterPro"/>
</dbReference>
<evidence type="ECO:0000256" key="5">
    <source>
        <dbReference type="ARBA" id="ARBA00022490"/>
    </source>
</evidence>
<keyword evidence="4" id="KW-0158">Chromosome</keyword>
<name>A0A8C3LCA6_CHRPC</name>
<evidence type="ECO:0000256" key="9">
    <source>
        <dbReference type="ARBA" id="ARBA00022838"/>
    </source>
</evidence>
<evidence type="ECO:0000256" key="11">
    <source>
        <dbReference type="ARBA" id="ARBA00023306"/>
    </source>
</evidence>
<keyword evidence="9" id="KW-0995">Kinetochore</keyword>
<keyword evidence="7" id="KW-0677">Repeat</keyword>
<dbReference type="GO" id="GO:0000922">
    <property type="term" value="C:spindle pole"/>
    <property type="evidence" value="ECO:0007669"/>
    <property type="project" value="UniProtKB-SubCell"/>
</dbReference>
<organism evidence="16 17">
    <name type="scientific">Chrysolophus pictus</name>
    <name type="common">Golden pheasant</name>
    <name type="synonym">Phasianus pictus</name>
    <dbReference type="NCBI Taxonomy" id="9089"/>
    <lineage>
        <taxon>Eukaryota</taxon>
        <taxon>Metazoa</taxon>
        <taxon>Chordata</taxon>
        <taxon>Craniata</taxon>
        <taxon>Vertebrata</taxon>
        <taxon>Euteleostomi</taxon>
        <taxon>Archelosauria</taxon>
        <taxon>Archosauria</taxon>
        <taxon>Dinosauria</taxon>
        <taxon>Saurischia</taxon>
        <taxon>Theropoda</taxon>
        <taxon>Coelurosauria</taxon>
        <taxon>Aves</taxon>
        <taxon>Neognathae</taxon>
        <taxon>Galloanserae</taxon>
        <taxon>Galliformes</taxon>
        <taxon>Phasianidae</taxon>
        <taxon>Phasianinae</taxon>
        <taxon>Chrysolophus</taxon>
    </lineage>
</organism>
<feature type="domain" description="TOG" evidence="15">
    <location>
        <begin position="1"/>
        <end position="226"/>
    </location>
</feature>
<keyword evidence="5" id="KW-0963">Cytoplasm</keyword>
<dbReference type="InterPro" id="IPR011989">
    <property type="entry name" value="ARM-like"/>
</dbReference>
<dbReference type="GO" id="GO:0061863">
    <property type="term" value="F:microtubule plus end polymerase"/>
    <property type="evidence" value="ECO:0007669"/>
    <property type="project" value="InterPro"/>
</dbReference>
<feature type="compositionally biased region" description="Acidic residues" evidence="14">
    <location>
        <begin position="827"/>
        <end position="838"/>
    </location>
</feature>
<evidence type="ECO:0000256" key="3">
    <source>
        <dbReference type="ARBA" id="ARBA00004647"/>
    </source>
</evidence>
<dbReference type="GO" id="GO:0000776">
    <property type="term" value="C:kinetochore"/>
    <property type="evidence" value="ECO:0007669"/>
    <property type="project" value="UniProtKB-KW"/>
</dbReference>
<feature type="domain" description="TOG" evidence="15">
    <location>
        <begin position="843"/>
        <end position="1073"/>
    </location>
</feature>
<evidence type="ECO:0000256" key="2">
    <source>
        <dbReference type="ARBA" id="ARBA00004629"/>
    </source>
</evidence>
<dbReference type="GO" id="GO:0007051">
    <property type="term" value="P:spindle organization"/>
    <property type="evidence" value="ECO:0007669"/>
    <property type="project" value="InterPro"/>
</dbReference>
<evidence type="ECO:0000259" key="15">
    <source>
        <dbReference type="SMART" id="SM01349"/>
    </source>
</evidence>
<keyword evidence="8" id="KW-0498">Mitosis</keyword>
<dbReference type="GO" id="GO:0046785">
    <property type="term" value="P:microtubule polymerization"/>
    <property type="evidence" value="ECO:0007669"/>
    <property type="project" value="InterPro"/>
</dbReference>
<dbReference type="Pfam" id="PF21041">
    <property type="entry name" value="XMAP215_CLASP_TOG"/>
    <property type="match status" value="3"/>
</dbReference>
<evidence type="ECO:0000313" key="17">
    <source>
        <dbReference type="Proteomes" id="UP000694543"/>
    </source>
</evidence>
<feature type="region of interest" description="Disordered" evidence="14">
    <location>
        <begin position="806"/>
        <end position="838"/>
    </location>
</feature>
<feature type="domain" description="TOG" evidence="15">
    <location>
        <begin position="580"/>
        <end position="812"/>
    </location>
</feature>
<dbReference type="Ensembl" id="ENSCPIT00010009598.1">
    <property type="protein sequence ID" value="ENSCPIP00010008116.1"/>
    <property type="gene ID" value="ENSCPIG00010006319.1"/>
</dbReference>
<comment type="similarity">
    <text evidence="13">Belongs to the TOG/XMAP215 family.</text>
</comment>
<dbReference type="FunFam" id="1.25.10.10:FF:000068">
    <property type="entry name" value="cytoskeleton-associated protein 5 isoform X1"/>
    <property type="match status" value="1"/>
</dbReference>
<dbReference type="SUPFAM" id="SSF48371">
    <property type="entry name" value="ARM repeat"/>
    <property type="match status" value="2"/>
</dbReference>
<reference evidence="16" key="1">
    <citation type="submission" date="2025-08" db="UniProtKB">
        <authorList>
            <consortium name="Ensembl"/>
        </authorList>
    </citation>
    <scope>IDENTIFICATION</scope>
</reference>
<keyword evidence="10" id="KW-0206">Cytoskeleton</keyword>
<dbReference type="Gene3D" id="1.25.10.10">
    <property type="entry name" value="Leucine-rich Repeat Variant"/>
    <property type="match status" value="5"/>
</dbReference>
<evidence type="ECO:0000256" key="8">
    <source>
        <dbReference type="ARBA" id="ARBA00022776"/>
    </source>
</evidence>
<dbReference type="Proteomes" id="UP000694543">
    <property type="component" value="Unplaced"/>
</dbReference>
<reference evidence="16" key="2">
    <citation type="submission" date="2025-09" db="UniProtKB">
        <authorList>
            <consortium name="Ensembl"/>
        </authorList>
    </citation>
    <scope>IDENTIFICATION</scope>
</reference>
<keyword evidence="17" id="KW-1185">Reference proteome</keyword>
<accession>A0A8C3LCA6</accession>
<dbReference type="InterPro" id="IPR034085">
    <property type="entry name" value="TOG"/>
</dbReference>
<dbReference type="InterPro" id="IPR048491">
    <property type="entry name" value="XMAP215_CLASP_TOG"/>
</dbReference>
<evidence type="ECO:0000256" key="12">
    <source>
        <dbReference type="ARBA" id="ARBA00023328"/>
    </source>
</evidence>
<evidence type="ECO:0000256" key="7">
    <source>
        <dbReference type="ARBA" id="ARBA00022737"/>
    </source>
</evidence>
<feature type="region of interest" description="Disordered" evidence="14">
    <location>
        <begin position="503"/>
        <end position="572"/>
    </location>
</feature>
<feature type="domain" description="TOG" evidence="15">
    <location>
        <begin position="1182"/>
        <end position="1420"/>
    </location>
</feature>
<keyword evidence="6" id="KW-0132">Cell division</keyword>
<comment type="subcellular location">
    <subcellularLocation>
        <location evidence="2">Chromosome</location>
        <location evidence="2">Centromere</location>
        <location evidence="2">Kinetochore</location>
    </subcellularLocation>
    <subcellularLocation>
        <location evidence="1">Cytoplasm</location>
        <location evidence="1">Cytoskeleton</location>
        <location evidence="1">Microtubule organizing center</location>
        <location evidence="1">Centrosome</location>
    </subcellularLocation>
    <subcellularLocation>
        <location evidence="3">Cytoplasm</location>
        <location evidence="3">Cytoskeleton</location>
        <location evidence="3">Spindle pole</location>
    </subcellularLocation>
</comment>
<feature type="region of interest" description="Disordered" evidence="14">
    <location>
        <begin position="1412"/>
        <end position="1431"/>
    </location>
</feature>
<dbReference type="GO" id="GO:0051301">
    <property type="term" value="P:cell division"/>
    <property type="evidence" value="ECO:0007669"/>
    <property type="project" value="UniProtKB-KW"/>
</dbReference>
<dbReference type="SMART" id="SM01349">
    <property type="entry name" value="TOG"/>
    <property type="match status" value="5"/>
</dbReference>
<keyword evidence="11" id="KW-0131">Cell cycle</keyword>
<evidence type="ECO:0000256" key="1">
    <source>
        <dbReference type="ARBA" id="ARBA00004300"/>
    </source>
</evidence>
<dbReference type="InterPro" id="IPR045110">
    <property type="entry name" value="XMAP215"/>
</dbReference>
<sequence length="1699" mass="188239">MGDDSEWMKLPIDQKCEHKLWKARLNGYEEALKLFQKIDDKSPEWSKYLGLIKKFVTDSNAVAQLKGLEAALAYVENAHVAGKTTGEVASGVVNKVFNQPKARAKELGVDICLMYIEIEKGEAVQEELLKGLDNKNPKIIVACIETLRKALSEFGSKIISLKPIIKVLPKLFESREKAVRDEAKLLAVEIYRWIRDALRPPLQNINSVQLKELEEEWVKVSSAAPKQTRFLRSQQELKAKFEQQQAAGGDGDGGDDDEEEAVPQVDAYELLEAVEILSKLPKDFYEKIEAKKWQERKEALEAVELLVKNPKLESGDYADLVKVLKKVVGKDTNVMLVALAAKCLAGLASGLRKKFGQYAGHVKKFKEKKPQVVQALQEAIDAIFLTTTLQNISEDVLAVMDNKNPTIKQQTSLFIARSFRHCTPSTLPKSLLKPFCAALLKHINDSAPEVRDAGFEALGTALKVAGEKAVNPFLADVDKLKLDRIKECAEKVELVYGKKTGAAEKKEGKPVAGKTPALSGTAGDKEIKDAAAKPGPQKKAPAVKPGGPPKKSKPAAAAGMGGAGAKGKKGPETKEIFESELSIEVCEEKAAAVLPASCIQQLDSGNWKERLASMEEFQKAVELMERSEMPCQALVRMLAKKPGWKETNFQVMQMKLHIVALIAQKGNFSKTSAQVVLDGLVDKVGDVKCGSNAKEAMTAIAEACQLPWTAEQVVAMAFSQKNPKNQSETLNWLSNAIKEFGFSGLNVKAFISNVKTALAATNPAVRTSAITLLGVMYLYVGPPLRMFFEDEKPALLSQIDAEFEKMQGQTAPAPTRGISRHSGGSGDDGEEEEQEDVGNDVVDLLPRTDIGDKITAELVAKIGDKNWKIRKEGLDEVASIINDAKFIQPNIGELPAALKNRLNDSNKILVQQTLSILQQLATAMGPNIKQHVKNLGIHYILLLLQNNVRAAALATVNAWAEQTGMKEWLEGEDLSEELKKENPFLRQELLGWLADKLPTLRSVPSDLLLCVPHLYSCLEDRNGDVRKKAQDALPFFMMHLGFEKMAKATSKLKPTSKDQVLAMLEKAKANMPAKPAPPAKASSRVGGGAAPAKFQPASALAEDSGSNTMESKPDPKKAKVGGASSKTKGVQGKKVLNKPTLKEDDDKSGPIFIIVPNGKEQRMKDEKGLKVLKWNFTTPRDEYIEQLKTQMSSCVAKWLQDEMFHADFQHHNKALAVMIEHLENEKDGVISCLDLILKWLTLRFFDTNTSVLMKTLEYLKLLFNMLSQEEYHLTENEASSFIPYLIIKVGEPKDVIRKDVRAILNRMCLIYPASKMFTFIMEGTKSKNSKQRAECLEELGCLVESYGMNVCQPTPGKALKEMATHIGDRDNTVRNAALNTIVTVYNVHGDQVFKLIGNLSEKDMSMLEERIKRSAKRPSAAPVRQAEEKPQRIQNISANASMLRKGPAEDMSSKLNQNRNMGSHSETAHTVPREFQLDLDEIENDNGTVKCEMPALVQHKLDDIFEPVLIPEPKIRAVSPHFDDMHSSIASTINCVISQVASGDINTSIQALAQIDEVFRQEDKAEVMSGHIDQFLIATLMQLRLIYNTHMADEKLDKDEIAKLYSCIIGSMISLFQVESLAREASAGVLKDLMHGLITLMLDSRVEDLEEGEQVIRSVNLLVLRVLEKSDQTNILRCTRHLCIICWNFCTQKYFSYYW</sequence>
<evidence type="ECO:0000256" key="14">
    <source>
        <dbReference type="SAM" id="MobiDB-lite"/>
    </source>
</evidence>
<keyword evidence="12" id="KW-0137">Centromere</keyword>
<dbReference type="FunFam" id="1.25.10.10:FF:000052">
    <property type="entry name" value="Cytoskeleton associated protein 5"/>
    <property type="match status" value="1"/>
</dbReference>
<feature type="domain" description="TOG" evidence="15">
    <location>
        <begin position="269"/>
        <end position="501"/>
    </location>
</feature>